<dbReference type="Gene3D" id="3.40.50.12370">
    <property type="match status" value="1"/>
</dbReference>
<dbReference type="SUPFAM" id="SSF52402">
    <property type="entry name" value="Adenine nucleotide alpha hydrolases-like"/>
    <property type="match status" value="2"/>
</dbReference>
<dbReference type="PRINTS" id="PR01438">
    <property type="entry name" value="UNVRSLSTRESS"/>
</dbReference>
<dbReference type="Pfam" id="PF00582">
    <property type="entry name" value="Usp"/>
    <property type="match status" value="1"/>
</dbReference>
<comment type="similarity">
    <text evidence="1">Belongs to the universal stress protein A family.</text>
</comment>
<proteinExistence type="inferred from homology"/>
<reference evidence="3" key="1">
    <citation type="submission" date="2022-11" db="EMBL/GenBank/DDBJ databases">
        <title>Hoeflea poritis sp. nov., isolated from scleractinian coral Porites lutea.</title>
        <authorList>
            <person name="Zhang G."/>
            <person name="Wei Q."/>
            <person name="Cai L."/>
        </authorList>
    </citation>
    <scope>NUCLEOTIDE SEQUENCE</scope>
    <source>
        <strain evidence="3">E7-10</strain>
    </source>
</reference>
<dbReference type="InterPro" id="IPR006016">
    <property type="entry name" value="UspA"/>
</dbReference>
<accession>A0ABT4VWB8</accession>
<protein>
    <submittedName>
        <fullName evidence="3">Universal stress protein</fullName>
    </submittedName>
</protein>
<dbReference type="InterPro" id="IPR006015">
    <property type="entry name" value="Universal_stress_UspA"/>
</dbReference>
<dbReference type="RefSeq" id="WP_271092375.1">
    <property type="nucleotide sequence ID" value="NZ_JAPJZH010000024.1"/>
</dbReference>
<gene>
    <name evidence="3" type="ORF">OOZ53_24320</name>
</gene>
<dbReference type="CDD" id="cd00293">
    <property type="entry name" value="USP-like"/>
    <property type="match status" value="1"/>
</dbReference>
<evidence type="ECO:0000313" key="4">
    <source>
        <dbReference type="Proteomes" id="UP001148313"/>
    </source>
</evidence>
<evidence type="ECO:0000256" key="1">
    <source>
        <dbReference type="ARBA" id="ARBA00008791"/>
    </source>
</evidence>
<organism evidence="3 4">
    <name type="scientific">Hoeflea poritis</name>
    <dbReference type="NCBI Taxonomy" id="2993659"/>
    <lineage>
        <taxon>Bacteria</taxon>
        <taxon>Pseudomonadati</taxon>
        <taxon>Pseudomonadota</taxon>
        <taxon>Alphaproteobacteria</taxon>
        <taxon>Hyphomicrobiales</taxon>
        <taxon>Rhizobiaceae</taxon>
        <taxon>Hoeflea</taxon>
    </lineage>
</organism>
<dbReference type="Proteomes" id="UP001148313">
    <property type="component" value="Unassembled WGS sequence"/>
</dbReference>
<feature type="domain" description="UspA" evidence="2">
    <location>
        <begin position="1"/>
        <end position="117"/>
    </location>
</feature>
<dbReference type="PANTHER" id="PTHR46268">
    <property type="entry name" value="STRESS RESPONSE PROTEIN NHAX"/>
    <property type="match status" value="1"/>
</dbReference>
<keyword evidence="4" id="KW-1185">Reference proteome</keyword>
<name>A0ABT4VWB8_9HYPH</name>
<evidence type="ECO:0000259" key="2">
    <source>
        <dbReference type="Pfam" id="PF00582"/>
    </source>
</evidence>
<dbReference type="PANTHER" id="PTHR46268:SF15">
    <property type="entry name" value="UNIVERSAL STRESS PROTEIN HP_0031"/>
    <property type="match status" value="1"/>
</dbReference>
<comment type="caution">
    <text evidence="3">The sequence shown here is derived from an EMBL/GenBank/DDBJ whole genome shotgun (WGS) entry which is preliminary data.</text>
</comment>
<sequence length="275" mass="30265">MIKNILVAYNGSESSDAALHAALMMHEKYGAHVTGLLAHRSAQARLSQETWIPESLRQTLDELETQNHTKWQSRFEEQAKGKIAGDMLHWITIEGDADATVADYARLYDITVVGRRDVVQGRERLSLHPDRIAVASGRPVLAIPRNLRPEAIHKDAVLAWDGQRAATRALHDAMQILETKQRVHIITVETGNLGHPLKGMDVETALSRHGIDTEMARLPLSEAGIAQTILDYCSQCGAGLLVMGAFQRSVFREELFGGVTKDVLAASAVPILFAH</sequence>
<dbReference type="EMBL" id="JAPJZH010000024">
    <property type="protein sequence ID" value="MDA4848505.1"/>
    <property type="molecule type" value="Genomic_DNA"/>
</dbReference>
<evidence type="ECO:0000313" key="3">
    <source>
        <dbReference type="EMBL" id="MDA4848505.1"/>
    </source>
</evidence>